<feature type="coiled-coil region" evidence="1">
    <location>
        <begin position="102"/>
        <end position="151"/>
    </location>
</feature>
<dbReference type="EMBL" id="HE613254">
    <property type="protein sequence ID" value="CCE66832.1"/>
    <property type="molecule type" value="Genomic_DNA"/>
</dbReference>
<feature type="region of interest" description="Disordered" evidence="2">
    <location>
        <begin position="26"/>
        <end position="64"/>
    </location>
</feature>
<reference evidence="3" key="1">
    <citation type="submission" date="2011-11" db="EMBL/GenBank/DDBJ databases">
        <title>Complete genome sequence of Candidatus Mycoplasma haemominutum.</title>
        <authorList>
            <person name="Barker E.N."/>
            <person name="Darby A.C."/>
            <person name="Helps C.R."/>
            <person name="Peters I.R."/>
            <person name="Hughes M.A."/>
            <person name="Radford A.D."/>
            <person name="Novacco M."/>
            <person name="Boretti F."/>
            <person name="Hofmann-Lehmann R."/>
            <person name="Tasker S."/>
        </authorList>
    </citation>
    <scope>NUCLEOTIDE SEQUENCE</scope>
    <source>
        <strain evidence="3">Birmingham 1</strain>
    </source>
</reference>
<evidence type="ECO:0000256" key="2">
    <source>
        <dbReference type="SAM" id="MobiDB-lite"/>
    </source>
</evidence>
<protein>
    <submittedName>
        <fullName evidence="3">Uncharacterized protein</fullName>
    </submittedName>
</protein>
<organism evidence="3">
    <name type="scientific">Candidatus Mycoplasma haematominutum 'Birmingham 1'</name>
    <dbReference type="NCBI Taxonomy" id="1116213"/>
    <lineage>
        <taxon>Bacteria</taxon>
        <taxon>Bacillati</taxon>
        <taxon>Mycoplasmatota</taxon>
        <taxon>Mollicutes</taxon>
        <taxon>Mycoplasmataceae</taxon>
        <taxon>Mycoplasma</taxon>
    </lineage>
</organism>
<dbReference type="HOGENOM" id="CLU_115378_0_0_14"/>
<reference evidence="3" key="2">
    <citation type="submission" date="2011-11" db="EMBL/GenBank/DDBJ databases">
        <authorList>
            <person name="Barker E."/>
        </authorList>
    </citation>
    <scope>NUCLEOTIDE SEQUENCE</scope>
    <source>
        <strain evidence="3">Birmingham 1</strain>
    </source>
</reference>
<evidence type="ECO:0000256" key="1">
    <source>
        <dbReference type="SAM" id="Coils"/>
    </source>
</evidence>
<proteinExistence type="predicted"/>
<keyword evidence="1" id="KW-0175">Coiled coil</keyword>
<dbReference type="PATRIC" id="fig|1116213.3.peg.334"/>
<evidence type="ECO:0000313" key="3">
    <source>
        <dbReference type="EMBL" id="CCE66832.1"/>
    </source>
</evidence>
<gene>
    <name evidence="3" type="ORF">MHM_03140</name>
</gene>
<dbReference type="KEGG" id="mhb:MHM_03140"/>
<dbReference type="AlphaFoldDB" id="G8C3D4"/>
<name>G8C3D4_9MOLU</name>
<sequence length="169" mass="18671">MNKSLNSLNSDLDSLSTAGDGLISEESARLSAEKQQSERKFKALEASNSSTKEKAGARKNAGDQLQRASLDLAIQQSRQSVELSRKSNQLSAQLNNSTSSLKAELETKIQAYHSKLQAAVKQETEKLNTALKKLQDSNSQLIAEVKKNIEEMPYKLFEFEAPETKIPKT</sequence>
<feature type="compositionally biased region" description="Basic and acidic residues" evidence="2">
    <location>
        <begin position="26"/>
        <end position="43"/>
    </location>
</feature>
<accession>G8C3D4</accession>